<keyword evidence="6" id="KW-0805">Transcription regulation</keyword>
<feature type="domain" description="C2H2-type" evidence="12">
    <location>
        <begin position="926"/>
        <end position="948"/>
    </location>
</feature>
<evidence type="ECO:0000256" key="1">
    <source>
        <dbReference type="ARBA" id="ARBA00004123"/>
    </source>
</evidence>
<feature type="domain" description="C2H2-type" evidence="12">
    <location>
        <begin position="610"/>
        <end position="633"/>
    </location>
</feature>
<proteinExistence type="predicted"/>
<evidence type="ECO:0000313" key="13">
    <source>
        <dbReference type="EMBL" id="VDI71875.1"/>
    </source>
</evidence>
<feature type="region of interest" description="Disordered" evidence="11">
    <location>
        <begin position="750"/>
        <end position="783"/>
    </location>
</feature>
<dbReference type="PROSITE" id="PS00028">
    <property type="entry name" value="ZINC_FINGER_C2H2_1"/>
    <property type="match status" value="6"/>
</dbReference>
<dbReference type="GO" id="GO:0005634">
    <property type="term" value="C:nucleus"/>
    <property type="evidence" value="ECO:0007669"/>
    <property type="project" value="UniProtKB-SubCell"/>
</dbReference>
<comment type="caution">
    <text evidence="13">The sequence shown here is derived from an EMBL/GenBank/DDBJ whole genome shotgun (WGS) entry which is preliminary data.</text>
</comment>
<dbReference type="OrthoDB" id="6077919at2759"/>
<protein>
    <recommendedName>
        <fullName evidence="12">C2H2-type domain-containing protein</fullName>
    </recommendedName>
</protein>
<dbReference type="EMBL" id="UYJE01009273">
    <property type="protein sequence ID" value="VDI71875.1"/>
    <property type="molecule type" value="Genomic_DNA"/>
</dbReference>
<keyword evidence="5" id="KW-0862">Zinc</keyword>
<feature type="compositionally biased region" description="Polar residues" evidence="11">
    <location>
        <begin position="11"/>
        <end position="26"/>
    </location>
</feature>
<evidence type="ECO:0000256" key="2">
    <source>
        <dbReference type="ARBA" id="ARBA00022723"/>
    </source>
</evidence>
<name>A0A8B6H051_MYTGA</name>
<evidence type="ECO:0000256" key="8">
    <source>
        <dbReference type="ARBA" id="ARBA00023163"/>
    </source>
</evidence>
<dbReference type="PANTHER" id="PTHR24384:SF189">
    <property type="entry name" value="C2H2-TYPE DOMAIN-CONTAINING PROTEIN-RELATED"/>
    <property type="match status" value="1"/>
</dbReference>
<keyword evidence="8" id="KW-0804">Transcription</keyword>
<evidence type="ECO:0000259" key="12">
    <source>
        <dbReference type="PROSITE" id="PS50157"/>
    </source>
</evidence>
<gene>
    <name evidence="13" type="ORF">MGAL_10B019660</name>
</gene>
<evidence type="ECO:0000256" key="10">
    <source>
        <dbReference type="PROSITE-ProRule" id="PRU00042"/>
    </source>
</evidence>
<keyword evidence="14" id="KW-1185">Reference proteome</keyword>
<keyword evidence="3" id="KW-0677">Repeat</keyword>
<dbReference type="Proteomes" id="UP000596742">
    <property type="component" value="Unassembled WGS sequence"/>
</dbReference>
<evidence type="ECO:0000256" key="7">
    <source>
        <dbReference type="ARBA" id="ARBA00023125"/>
    </source>
</evidence>
<keyword evidence="9" id="KW-0539">Nucleus</keyword>
<dbReference type="InterPro" id="IPR050752">
    <property type="entry name" value="C2H2-ZF_domain"/>
</dbReference>
<dbReference type="Pfam" id="PF00096">
    <property type="entry name" value="zf-C2H2"/>
    <property type="match status" value="2"/>
</dbReference>
<evidence type="ECO:0000256" key="9">
    <source>
        <dbReference type="ARBA" id="ARBA00023242"/>
    </source>
</evidence>
<dbReference type="PANTHER" id="PTHR24384">
    <property type="entry name" value="FINGER PUTATIVE TRANSCRIPTION FACTOR FAMILY-RELATED"/>
    <property type="match status" value="1"/>
</dbReference>
<sequence length="1023" mass="119067">MADKDSRRQTVHNNEASTCQNYESRSKSAQSPVTSKSFYQTLCGYFTTTKIFVCPDIEIVQDGDKIGFITYTDGEGRSKIKISLPVNALLEYFTKTENRTEFYAYFGYVADVSRNRRNSGSNQTPTLQFSNKTCQTDTGYPKNEGPFHRGVSVEIKSQSIKKFVLNGHTSLLESVTYSTSDSLQERDTCILFSWKKNLYSPPAIRKIIKENVNDDDNSNILLFSSRNGQLRLEILSNVFIDTALQVAENLQNLNEGCNVRNLKDVIQLPESKNLQEIDLSKTNSYCENLDLEKTNTKVPSYRVVPTKMRKGKVKTQTKRPEWKIYMEPGKDELRNLVFDYFGDDMIQQAVYGMLGPDVDRRRQTVHNNEASTCPKYESRSISNQKELEIQTKPQRCNFPTSHGRQRQDSVDLEEECLKKTCEEGSPLPDDISLEEDDSDPLPLLQQQIVDDINDEISDRRFKNKSQPEIGKDETGDTNQEMLWHCKKCEFSTCDKKEQEKHRKHHSYLERKLRKSELYKYQKYFCHLCGNKYKSEDGLQNHKKFMHSDKPLWICRLSGCAARFMEESALQKHLLWHKSQGLLKCMKCAQVFVLKTALKRHEDYCVKKLMFRCDICNKVYKAKESLSKHMRKIHFQGGKGFNYRTSLKFSNNINSMTSESDQNKEANYPVENTCLETTMEEFNADNYNVEEFVERVNEILLTQQNDKYLKQTPDVYRCSHCEFSTEDKTQYTKHYKHHYYIIRKQKDAELQSQTPHDLKEHDGISDNVNDIDMDGDDDDADEDDTEGIVKTLNKAIDKERKSKVYKCEKCDFSTKDNKDYDKHRRRHLYLERKETHIICRYCGLHYSNKQALRRHEIATHSEQSFKCEVKTCSCVFMYKHQLEKHILNHKKKGLLKCKKCNKKFLVKSKLTLHEDSCIRKMTTNEQYQCHLCGKQVGSKSGLLGHMRKHNDGIFDCFCGKTFDSIKNLNQHKKCHNVNTVKSCEKEVSEESEESTDSDEMKDSTSESSSAMFNSKNNTEKQKSI</sequence>
<dbReference type="GO" id="GO:0000981">
    <property type="term" value="F:DNA-binding transcription factor activity, RNA polymerase II-specific"/>
    <property type="evidence" value="ECO:0007669"/>
    <property type="project" value="TreeGrafter"/>
</dbReference>
<comment type="subcellular location">
    <subcellularLocation>
        <location evidence="1">Nucleus</location>
    </subcellularLocation>
</comment>
<dbReference type="SUPFAM" id="SSF57667">
    <property type="entry name" value="beta-beta-alpha zinc fingers"/>
    <property type="match status" value="4"/>
</dbReference>
<dbReference type="PROSITE" id="PS50157">
    <property type="entry name" value="ZINC_FINGER_C2H2_2"/>
    <property type="match status" value="4"/>
</dbReference>
<evidence type="ECO:0000256" key="11">
    <source>
        <dbReference type="SAM" id="MobiDB-lite"/>
    </source>
</evidence>
<feature type="region of interest" description="Disordered" evidence="11">
    <location>
        <begin position="1"/>
        <end position="26"/>
    </location>
</feature>
<keyword evidence="7" id="KW-0238">DNA-binding</keyword>
<dbReference type="InterPro" id="IPR013087">
    <property type="entry name" value="Znf_C2H2_type"/>
</dbReference>
<evidence type="ECO:0000256" key="6">
    <source>
        <dbReference type="ARBA" id="ARBA00023015"/>
    </source>
</evidence>
<feature type="domain" description="C2H2-type" evidence="12">
    <location>
        <begin position="523"/>
        <end position="550"/>
    </location>
</feature>
<keyword evidence="2" id="KW-0479">Metal-binding</keyword>
<dbReference type="AlphaFoldDB" id="A0A8B6H051"/>
<dbReference type="InterPro" id="IPR036236">
    <property type="entry name" value="Znf_C2H2_sf"/>
</dbReference>
<reference evidence="13" key="1">
    <citation type="submission" date="2018-11" db="EMBL/GenBank/DDBJ databases">
        <authorList>
            <person name="Alioto T."/>
            <person name="Alioto T."/>
        </authorList>
    </citation>
    <scope>NUCLEOTIDE SEQUENCE</scope>
</reference>
<accession>A0A8B6H051</accession>
<feature type="domain" description="C2H2-type" evidence="12">
    <location>
        <begin position="836"/>
        <end position="864"/>
    </location>
</feature>
<feature type="compositionally biased region" description="Acidic residues" evidence="11">
    <location>
        <begin position="768"/>
        <end position="783"/>
    </location>
</feature>
<evidence type="ECO:0000313" key="14">
    <source>
        <dbReference type="Proteomes" id="UP000596742"/>
    </source>
</evidence>
<dbReference type="Gene3D" id="3.30.160.60">
    <property type="entry name" value="Classic Zinc Finger"/>
    <property type="match status" value="4"/>
</dbReference>
<feature type="region of interest" description="Disordered" evidence="11">
    <location>
        <begin position="981"/>
        <end position="1023"/>
    </location>
</feature>
<organism evidence="13 14">
    <name type="scientific">Mytilus galloprovincialis</name>
    <name type="common">Mediterranean mussel</name>
    <dbReference type="NCBI Taxonomy" id="29158"/>
    <lineage>
        <taxon>Eukaryota</taxon>
        <taxon>Metazoa</taxon>
        <taxon>Spiralia</taxon>
        <taxon>Lophotrochozoa</taxon>
        <taxon>Mollusca</taxon>
        <taxon>Bivalvia</taxon>
        <taxon>Autobranchia</taxon>
        <taxon>Pteriomorphia</taxon>
        <taxon>Mytilida</taxon>
        <taxon>Mytiloidea</taxon>
        <taxon>Mytilidae</taxon>
        <taxon>Mytilinae</taxon>
        <taxon>Mytilus</taxon>
    </lineage>
</organism>
<keyword evidence="4 10" id="KW-0863">Zinc-finger</keyword>
<dbReference type="SMART" id="SM00355">
    <property type="entry name" value="ZnF_C2H2"/>
    <property type="match status" value="12"/>
</dbReference>
<evidence type="ECO:0000256" key="4">
    <source>
        <dbReference type="ARBA" id="ARBA00022771"/>
    </source>
</evidence>
<evidence type="ECO:0000256" key="3">
    <source>
        <dbReference type="ARBA" id="ARBA00022737"/>
    </source>
</evidence>
<evidence type="ECO:0000256" key="5">
    <source>
        <dbReference type="ARBA" id="ARBA00022833"/>
    </source>
</evidence>
<dbReference type="GO" id="GO:0008270">
    <property type="term" value="F:zinc ion binding"/>
    <property type="evidence" value="ECO:0007669"/>
    <property type="project" value="UniProtKB-KW"/>
</dbReference>
<dbReference type="GO" id="GO:0000978">
    <property type="term" value="F:RNA polymerase II cis-regulatory region sequence-specific DNA binding"/>
    <property type="evidence" value="ECO:0007669"/>
    <property type="project" value="TreeGrafter"/>
</dbReference>